<evidence type="ECO:0000313" key="3">
    <source>
        <dbReference type="Proteomes" id="UP000260351"/>
    </source>
</evidence>
<dbReference type="InterPro" id="IPR025588">
    <property type="entry name" value="YcxB-like_C"/>
</dbReference>
<accession>A0A3E1KB25</accession>
<evidence type="ECO:0000259" key="1">
    <source>
        <dbReference type="Pfam" id="PF14317"/>
    </source>
</evidence>
<sequence length="140" mass="16395">MEHSGERFTVTVDYGLEEYKQFVRDFLPQYLESRHGNRNRYWPWNWPVTEKAMMFILVPLIFKWKKSKVGVCEFTFSKSGLTRRSRSGSAYRSWDQVPRVHELSTAYLIELDSGGAMPLPYRVLTESQRALFDSFAARAG</sequence>
<reference evidence="2 3" key="1">
    <citation type="submission" date="2018-08" db="EMBL/GenBank/DDBJ databases">
        <title>Wenzhouxiangella salilacus sp. nov., a novel bacterium isolated from a saline lake in Xinjiang Province, China.</title>
        <authorList>
            <person name="Han S."/>
        </authorList>
    </citation>
    <scope>NUCLEOTIDE SEQUENCE [LARGE SCALE GENOMIC DNA]</scope>
    <source>
        <strain evidence="2 3">XDB06</strain>
    </source>
</reference>
<dbReference type="AlphaFoldDB" id="A0A3E1KB25"/>
<name>A0A3E1KB25_9GAMM</name>
<keyword evidence="3" id="KW-1185">Reference proteome</keyword>
<proteinExistence type="predicted"/>
<organism evidence="2 3">
    <name type="scientific">Wenzhouxiangella sediminis</name>
    <dbReference type="NCBI Taxonomy" id="1792836"/>
    <lineage>
        <taxon>Bacteria</taxon>
        <taxon>Pseudomonadati</taxon>
        <taxon>Pseudomonadota</taxon>
        <taxon>Gammaproteobacteria</taxon>
        <taxon>Chromatiales</taxon>
        <taxon>Wenzhouxiangellaceae</taxon>
        <taxon>Wenzhouxiangella</taxon>
    </lineage>
</organism>
<protein>
    <submittedName>
        <fullName evidence="2">YcxB family protein</fullName>
    </submittedName>
</protein>
<dbReference type="Pfam" id="PF14317">
    <property type="entry name" value="YcxB"/>
    <property type="match status" value="1"/>
</dbReference>
<feature type="domain" description="YcxB-like C-terminal" evidence="1">
    <location>
        <begin position="76"/>
        <end position="135"/>
    </location>
</feature>
<evidence type="ECO:0000313" key="2">
    <source>
        <dbReference type="EMBL" id="RFF31673.1"/>
    </source>
</evidence>
<dbReference type="EMBL" id="QUZK01000017">
    <property type="protein sequence ID" value="RFF31673.1"/>
    <property type="molecule type" value="Genomic_DNA"/>
</dbReference>
<comment type="caution">
    <text evidence="2">The sequence shown here is derived from an EMBL/GenBank/DDBJ whole genome shotgun (WGS) entry which is preliminary data.</text>
</comment>
<dbReference type="Proteomes" id="UP000260351">
    <property type="component" value="Unassembled WGS sequence"/>
</dbReference>
<gene>
    <name evidence="2" type="ORF">DZC52_03810</name>
</gene>